<evidence type="ECO:0000313" key="7">
    <source>
        <dbReference type="EMBL" id="PIZ61939.1"/>
    </source>
</evidence>
<organism evidence="7 8">
    <name type="scientific">Candidatus Roizmanbacteria bacterium CG_4_10_14_0_2_um_filter_39_13</name>
    <dbReference type="NCBI Taxonomy" id="1974825"/>
    <lineage>
        <taxon>Bacteria</taxon>
        <taxon>Candidatus Roizmaniibacteriota</taxon>
    </lineage>
</organism>
<sequence>MLPSIMYPMNPIVLLNKPLSLTPLQMIKKLQILKPEYIGMKIGYAGRLDPMAEGLLLLLVGDENKHRKEYERLDKTYEFEVLLGLETDSYDVLGLIQQDINATQLQDVRKTVKSLLETYIGTWEQPYPPYSAARVNGKPLYYWAREGKIDQITIPSKKITIHSIKLNNIFKVNLADIYPEIVSRIQTVEGEFRQKQILSCWKAVFTNNPDCKLIKLPCTVSCSSGTYVRSISHSIGTDLGVGGIALSIKRTVVGPYTLQTAIHL</sequence>
<dbReference type="GO" id="GO:0160148">
    <property type="term" value="F:tRNA pseudouridine(55) synthase activity"/>
    <property type="evidence" value="ECO:0007669"/>
    <property type="project" value="UniProtKB-EC"/>
</dbReference>
<dbReference type="PANTHER" id="PTHR13767">
    <property type="entry name" value="TRNA-PSEUDOURIDINE SYNTHASE"/>
    <property type="match status" value="1"/>
</dbReference>
<feature type="domain" description="Pseudouridine synthase II N-terminal" evidence="6">
    <location>
        <begin position="41"/>
        <end position="169"/>
    </location>
</feature>
<proteinExistence type="inferred from homology"/>
<evidence type="ECO:0000313" key="8">
    <source>
        <dbReference type="Proteomes" id="UP000228503"/>
    </source>
</evidence>
<dbReference type="GO" id="GO:0006400">
    <property type="term" value="P:tRNA modification"/>
    <property type="evidence" value="ECO:0007669"/>
    <property type="project" value="TreeGrafter"/>
</dbReference>
<dbReference type="PANTHER" id="PTHR13767:SF2">
    <property type="entry name" value="PSEUDOURIDYLATE SYNTHASE TRUB1"/>
    <property type="match status" value="1"/>
</dbReference>
<dbReference type="InterPro" id="IPR002501">
    <property type="entry name" value="PsdUridine_synth_N"/>
</dbReference>
<evidence type="ECO:0000256" key="5">
    <source>
        <dbReference type="ARBA" id="ARBA00023235"/>
    </source>
</evidence>
<dbReference type="GO" id="GO:0003723">
    <property type="term" value="F:RNA binding"/>
    <property type="evidence" value="ECO:0007669"/>
    <property type="project" value="InterPro"/>
</dbReference>
<dbReference type="InterPro" id="IPR014780">
    <property type="entry name" value="tRNA_psdUridine_synth_TruB"/>
</dbReference>
<dbReference type="AlphaFoldDB" id="A0A2M7TVU9"/>
<evidence type="ECO:0000256" key="4">
    <source>
        <dbReference type="ARBA" id="ARBA00022694"/>
    </source>
</evidence>
<dbReference type="EC" id="5.4.99.25" evidence="3"/>
<keyword evidence="5" id="KW-0413">Isomerase</keyword>
<evidence type="ECO:0000256" key="1">
    <source>
        <dbReference type="ARBA" id="ARBA00000385"/>
    </source>
</evidence>
<dbReference type="Proteomes" id="UP000228503">
    <property type="component" value="Unassembled WGS sequence"/>
</dbReference>
<dbReference type="GO" id="GO:1990481">
    <property type="term" value="P:mRNA pseudouridine synthesis"/>
    <property type="evidence" value="ECO:0007669"/>
    <property type="project" value="TreeGrafter"/>
</dbReference>
<name>A0A2M7TVU9_9BACT</name>
<dbReference type="InterPro" id="IPR020103">
    <property type="entry name" value="PsdUridine_synth_cat_dom_sf"/>
</dbReference>
<reference evidence="8" key="1">
    <citation type="submission" date="2017-09" db="EMBL/GenBank/DDBJ databases">
        <title>Depth-based differentiation of microbial function through sediment-hosted aquifers and enrichment of novel symbionts in the deep terrestrial subsurface.</title>
        <authorList>
            <person name="Probst A.J."/>
            <person name="Ladd B."/>
            <person name="Jarett J.K."/>
            <person name="Geller-Mcgrath D.E."/>
            <person name="Sieber C.M.K."/>
            <person name="Emerson J.B."/>
            <person name="Anantharaman K."/>
            <person name="Thomas B.C."/>
            <person name="Malmstrom R."/>
            <person name="Stieglmeier M."/>
            <person name="Klingl A."/>
            <person name="Woyke T."/>
            <person name="Ryan C.M."/>
            <person name="Banfield J.F."/>
        </authorList>
    </citation>
    <scope>NUCLEOTIDE SEQUENCE [LARGE SCALE GENOMIC DNA]</scope>
</reference>
<protein>
    <recommendedName>
        <fullName evidence="3">tRNA pseudouridine(55) synthase</fullName>
        <ecNumber evidence="3">5.4.99.25</ecNumber>
    </recommendedName>
</protein>
<dbReference type="SUPFAM" id="SSF55120">
    <property type="entry name" value="Pseudouridine synthase"/>
    <property type="match status" value="1"/>
</dbReference>
<evidence type="ECO:0000256" key="3">
    <source>
        <dbReference type="ARBA" id="ARBA00012787"/>
    </source>
</evidence>
<dbReference type="Gene3D" id="3.30.2350.10">
    <property type="entry name" value="Pseudouridine synthase"/>
    <property type="match status" value="1"/>
</dbReference>
<dbReference type="EMBL" id="PFOB01000070">
    <property type="protein sequence ID" value="PIZ61939.1"/>
    <property type="molecule type" value="Genomic_DNA"/>
</dbReference>
<dbReference type="Pfam" id="PF01509">
    <property type="entry name" value="TruB_N"/>
    <property type="match status" value="1"/>
</dbReference>
<evidence type="ECO:0000256" key="2">
    <source>
        <dbReference type="ARBA" id="ARBA00005642"/>
    </source>
</evidence>
<gene>
    <name evidence="7" type="ORF">COY16_05660</name>
</gene>
<accession>A0A2M7TVU9</accession>
<keyword evidence="4" id="KW-0819">tRNA processing</keyword>
<comment type="caution">
    <text evidence="7">The sequence shown here is derived from an EMBL/GenBank/DDBJ whole genome shotgun (WGS) entry which is preliminary data.</text>
</comment>
<comment type="catalytic activity">
    <reaction evidence="1">
        <text>uridine(55) in tRNA = pseudouridine(55) in tRNA</text>
        <dbReference type="Rhea" id="RHEA:42532"/>
        <dbReference type="Rhea" id="RHEA-COMP:10101"/>
        <dbReference type="Rhea" id="RHEA-COMP:10102"/>
        <dbReference type="ChEBI" id="CHEBI:65314"/>
        <dbReference type="ChEBI" id="CHEBI:65315"/>
        <dbReference type="EC" id="5.4.99.25"/>
    </reaction>
</comment>
<evidence type="ECO:0000259" key="6">
    <source>
        <dbReference type="Pfam" id="PF01509"/>
    </source>
</evidence>
<comment type="similarity">
    <text evidence="2">Belongs to the pseudouridine synthase TruB family. Type 1 subfamily.</text>
</comment>